<name>A0ACC0LXM0_RHOML</name>
<sequence length="108" mass="11533">MALGHDSSSVEGVIGKGVFTAIGAVWLVVGDPARDFMLRSPARSLSCQLRLVGDVSPFLLFEIQSIPPSSVSDGSSQLEAAGVLCGFHPRWSCLSLLSVYYSCFLRLV</sequence>
<comment type="caution">
    <text evidence="1">The sequence shown here is derived from an EMBL/GenBank/DDBJ whole genome shotgun (WGS) entry which is preliminary data.</text>
</comment>
<gene>
    <name evidence="1" type="ORF">RHMOL_Rhmol11G0283100</name>
</gene>
<protein>
    <submittedName>
        <fullName evidence="1">Uncharacterized protein</fullName>
    </submittedName>
</protein>
<proteinExistence type="predicted"/>
<evidence type="ECO:0000313" key="1">
    <source>
        <dbReference type="EMBL" id="KAI8533251.1"/>
    </source>
</evidence>
<dbReference type="Proteomes" id="UP001062846">
    <property type="component" value="Chromosome 11"/>
</dbReference>
<evidence type="ECO:0000313" key="2">
    <source>
        <dbReference type="Proteomes" id="UP001062846"/>
    </source>
</evidence>
<organism evidence="1 2">
    <name type="scientific">Rhododendron molle</name>
    <name type="common">Chinese azalea</name>
    <name type="synonym">Azalea mollis</name>
    <dbReference type="NCBI Taxonomy" id="49168"/>
    <lineage>
        <taxon>Eukaryota</taxon>
        <taxon>Viridiplantae</taxon>
        <taxon>Streptophyta</taxon>
        <taxon>Embryophyta</taxon>
        <taxon>Tracheophyta</taxon>
        <taxon>Spermatophyta</taxon>
        <taxon>Magnoliopsida</taxon>
        <taxon>eudicotyledons</taxon>
        <taxon>Gunneridae</taxon>
        <taxon>Pentapetalae</taxon>
        <taxon>asterids</taxon>
        <taxon>Ericales</taxon>
        <taxon>Ericaceae</taxon>
        <taxon>Ericoideae</taxon>
        <taxon>Rhodoreae</taxon>
        <taxon>Rhododendron</taxon>
    </lineage>
</organism>
<keyword evidence="2" id="KW-1185">Reference proteome</keyword>
<dbReference type="EMBL" id="CM046398">
    <property type="protein sequence ID" value="KAI8533251.1"/>
    <property type="molecule type" value="Genomic_DNA"/>
</dbReference>
<reference evidence="1" key="1">
    <citation type="submission" date="2022-02" db="EMBL/GenBank/DDBJ databases">
        <title>Plant Genome Project.</title>
        <authorList>
            <person name="Zhang R.-G."/>
        </authorList>
    </citation>
    <scope>NUCLEOTIDE SEQUENCE</scope>
    <source>
        <strain evidence="1">AT1</strain>
    </source>
</reference>
<accession>A0ACC0LXM0</accession>